<dbReference type="Proteomes" id="UP000033393">
    <property type="component" value="Unassembled WGS sequence"/>
</dbReference>
<reference evidence="2 3" key="1">
    <citation type="submission" date="2015-02" db="EMBL/GenBank/DDBJ databases">
        <authorList>
            <person name="Ju K.-S."/>
            <person name="Doroghazi J.R."/>
            <person name="Metcalf W."/>
        </authorList>
    </citation>
    <scope>NUCLEOTIDE SEQUENCE [LARGE SCALE GENOMIC DNA]</scope>
    <source>
        <strain evidence="2 3">NRRL B-16140</strain>
    </source>
</reference>
<dbReference type="CDD" id="cd06661">
    <property type="entry name" value="GGCT_like"/>
    <property type="match status" value="1"/>
</dbReference>
<gene>
    <name evidence="2" type="ORF">UK23_19245</name>
</gene>
<dbReference type="eggNOG" id="COG2105">
    <property type="taxonomic scope" value="Bacteria"/>
</dbReference>
<dbReference type="STRING" id="68170.GCA_000974445_06129"/>
<dbReference type="EMBL" id="JYJG01000125">
    <property type="protein sequence ID" value="KJK47801.1"/>
    <property type="molecule type" value="Genomic_DNA"/>
</dbReference>
<dbReference type="PATRIC" id="fig|68170.10.peg.4750"/>
<proteinExistence type="predicted"/>
<comment type="caution">
    <text evidence="2">The sequence shown here is derived from an EMBL/GenBank/DDBJ whole genome shotgun (WGS) entry which is preliminary data.</text>
</comment>
<feature type="domain" description="Allophanate hydrolase C-terminal" evidence="1">
    <location>
        <begin position="4"/>
        <end position="127"/>
    </location>
</feature>
<evidence type="ECO:0000259" key="1">
    <source>
        <dbReference type="Pfam" id="PF21986"/>
    </source>
</evidence>
<dbReference type="Pfam" id="PF21986">
    <property type="entry name" value="AH_C"/>
    <property type="match status" value="1"/>
</dbReference>
<keyword evidence="3" id="KW-1185">Reference proteome</keyword>
<dbReference type="Gene3D" id="3.10.490.10">
    <property type="entry name" value="Gamma-glutamyl cyclotransferase-like"/>
    <property type="match status" value="1"/>
</dbReference>
<name>A0A0F0GYY5_LENAE</name>
<evidence type="ECO:0000313" key="2">
    <source>
        <dbReference type="EMBL" id="KJK47801.1"/>
    </source>
</evidence>
<organism evidence="2 3">
    <name type="scientific">Lentzea aerocolonigenes</name>
    <name type="common">Lechevalieria aerocolonigenes</name>
    <name type="synonym">Saccharothrix aerocolonigenes</name>
    <dbReference type="NCBI Taxonomy" id="68170"/>
    <lineage>
        <taxon>Bacteria</taxon>
        <taxon>Bacillati</taxon>
        <taxon>Actinomycetota</taxon>
        <taxon>Actinomycetes</taxon>
        <taxon>Pseudonocardiales</taxon>
        <taxon>Pseudonocardiaceae</taxon>
        <taxon>Lentzea</taxon>
    </lineage>
</organism>
<dbReference type="InterPro" id="IPR053844">
    <property type="entry name" value="AH_C"/>
</dbReference>
<dbReference type="AlphaFoldDB" id="A0A0F0GYY5"/>
<dbReference type="InterPro" id="IPR013024">
    <property type="entry name" value="GGCT-like"/>
</dbReference>
<accession>A0A0F0GYY5</accession>
<sequence length="130" mass="14165">MALIFLNGGGMRGGPLHSQLQGTPMVCRARSAPKYRYFSVRGKFPAMHESGSASVVGELYDLPLQVLRDHLVPAEPPELEIGVIELEDGSAALATVLRDAVLDDAALLQSGDIRDISYLGDWREFLQREG</sequence>
<protein>
    <recommendedName>
        <fullName evidence="1">Allophanate hydrolase C-terminal domain-containing protein</fullName>
    </recommendedName>
</protein>
<evidence type="ECO:0000313" key="3">
    <source>
        <dbReference type="Proteomes" id="UP000033393"/>
    </source>
</evidence>
<dbReference type="SUPFAM" id="SSF110857">
    <property type="entry name" value="Gamma-glutamyl cyclotransferase-like"/>
    <property type="match status" value="1"/>
</dbReference>
<dbReference type="InterPro" id="IPR036568">
    <property type="entry name" value="GGCT-like_sf"/>
</dbReference>